<dbReference type="STRING" id="40578.Xbed_01518"/>
<keyword evidence="3 4" id="KW-0472">Membrane</keyword>
<dbReference type="OrthoDB" id="9180256at2"/>
<dbReference type="InterPro" id="IPR020846">
    <property type="entry name" value="MFS_dom"/>
</dbReference>
<feature type="domain" description="Major facilitator superfamily (MFS) profile" evidence="5">
    <location>
        <begin position="215"/>
        <end position="398"/>
    </location>
</feature>
<gene>
    <name evidence="6" type="ORF">Xbed_01518</name>
</gene>
<feature type="transmembrane region" description="Helical" evidence="4">
    <location>
        <begin position="171"/>
        <end position="190"/>
    </location>
</feature>
<dbReference type="InterPro" id="IPR011701">
    <property type="entry name" value="MFS"/>
</dbReference>
<dbReference type="EMBL" id="MUBK01000010">
    <property type="protein sequence ID" value="OTA20293.1"/>
    <property type="molecule type" value="Genomic_DNA"/>
</dbReference>
<evidence type="ECO:0000256" key="4">
    <source>
        <dbReference type="SAM" id="Phobius"/>
    </source>
</evidence>
<dbReference type="Pfam" id="PF07690">
    <property type="entry name" value="MFS_1"/>
    <property type="match status" value="1"/>
</dbReference>
<name>A0A1Y2SR41_9GAMM</name>
<protein>
    <submittedName>
        <fullName evidence="6">MFS transporter</fullName>
    </submittedName>
</protein>
<dbReference type="InterPro" id="IPR036259">
    <property type="entry name" value="MFS_trans_sf"/>
</dbReference>
<feature type="transmembrane region" description="Helical" evidence="4">
    <location>
        <begin position="338"/>
        <end position="358"/>
    </location>
</feature>
<evidence type="ECO:0000259" key="5">
    <source>
        <dbReference type="PROSITE" id="PS50850"/>
    </source>
</evidence>
<dbReference type="PROSITE" id="PS50850">
    <property type="entry name" value="MFS"/>
    <property type="match status" value="1"/>
</dbReference>
<feature type="transmembrane region" description="Helical" evidence="4">
    <location>
        <begin position="210"/>
        <end position="236"/>
    </location>
</feature>
<evidence type="ECO:0000313" key="6">
    <source>
        <dbReference type="EMBL" id="OTA20293.1"/>
    </source>
</evidence>
<dbReference type="PANTHER" id="PTHR23542:SF1">
    <property type="entry name" value="MAJOR FACILITATOR SUPERFAMILY (MFS) PROFILE DOMAIN-CONTAINING PROTEIN"/>
    <property type="match status" value="1"/>
</dbReference>
<feature type="transmembrane region" description="Helical" evidence="4">
    <location>
        <begin position="79"/>
        <end position="97"/>
    </location>
</feature>
<keyword evidence="7" id="KW-1185">Reference proteome</keyword>
<accession>A0A1Y2SR41</accession>
<feature type="transmembrane region" description="Helical" evidence="4">
    <location>
        <begin position="370"/>
        <end position="391"/>
    </location>
</feature>
<evidence type="ECO:0000313" key="7">
    <source>
        <dbReference type="Proteomes" id="UP000194204"/>
    </source>
</evidence>
<keyword evidence="1 4" id="KW-0812">Transmembrane</keyword>
<feature type="transmembrane region" description="Helical" evidence="4">
    <location>
        <begin position="104"/>
        <end position="124"/>
    </location>
</feature>
<feature type="transmembrane region" description="Helical" evidence="4">
    <location>
        <begin position="280"/>
        <end position="298"/>
    </location>
</feature>
<dbReference type="GO" id="GO:0022857">
    <property type="term" value="F:transmembrane transporter activity"/>
    <property type="evidence" value="ECO:0007669"/>
    <property type="project" value="InterPro"/>
</dbReference>
<feature type="transmembrane region" description="Helical" evidence="4">
    <location>
        <begin position="15"/>
        <end position="39"/>
    </location>
</feature>
<dbReference type="Gene3D" id="1.20.1250.20">
    <property type="entry name" value="MFS general substrate transporter like domains"/>
    <property type="match status" value="2"/>
</dbReference>
<keyword evidence="2 4" id="KW-1133">Transmembrane helix</keyword>
<sequence>MSNPYSELFKPSGAIGFSLAGFMARMPLPMTGIGIIVMLSQLNGRYGLAGAVSATFVLTYALVAPQVSRLVDLYGQYRVLPIATSISVLGVLALLACTYWNTPIWTFFLCAVLAGFMPSMSAMVRARWTAIYRGQSQLQTAYSLETVFDEISFIAGPPISVGLSVAVFPQAGPLAATLLLALGVCLFVMFRSTEPPVETQKVTLETTGSVISISGVWILALLLACMGMIVGTVDIVSVAFAEQLGRPAAASIVLSVYAIGSCLAGLIFGAIKLKTPLYRLFLIGGLATALTALPFLMANSISGLALAVFIAGLFFAPTMIIAMALVERMVPERKLTEGLTWLLSGLNTGAALGAAAAGQFVDIYGSRGGFMVSLIAGVGIALVTLFGFLHLRSHHFKS</sequence>
<organism evidence="6 7">
    <name type="scientific">Xenorhabdus beddingii</name>
    <dbReference type="NCBI Taxonomy" id="40578"/>
    <lineage>
        <taxon>Bacteria</taxon>
        <taxon>Pseudomonadati</taxon>
        <taxon>Pseudomonadota</taxon>
        <taxon>Gammaproteobacteria</taxon>
        <taxon>Enterobacterales</taxon>
        <taxon>Morganellaceae</taxon>
        <taxon>Xenorhabdus</taxon>
    </lineage>
</organism>
<evidence type="ECO:0000256" key="2">
    <source>
        <dbReference type="ARBA" id="ARBA00022989"/>
    </source>
</evidence>
<feature type="transmembrane region" description="Helical" evidence="4">
    <location>
        <begin position="304"/>
        <end position="326"/>
    </location>
</feature>
<proteinExistence type="predicted"/>
<feature type="transmembrane region" description="Helical" evidence="4">
    <location>
        <begin position="46"/>
        <end position="67"/>
    </location>
</feature>
<dbReference type="AlphaFoldDB" id="A0A1Y2SR41"/>
<dbReference type="RefSeq" id="WP_086112308.1">
    <property type="nucleotide sequence ID" value="NZ_CAWNHF010000002.1"/>
</dbReference>
<evidence type="ECO:0000256" key="1">
    <source>
        <dbReference type="ARBA" id="ARBA00022692"/>
    </source>
</evidence>
<comment type="caution">
    <text evidence="6">The sequence shown here is derived from an EMBL/GenBank/DDBJ whole genome shotgun (WGS) entry which is preliminary data.</text>
</comment>
<dbReference type="Proteomes" id="UP000194204">
    <property type="component" value="Unassembled WGS sequence"/>
</dbReference>
<evidence type="ECO:0000256" key="3">
    <source>
        <dbReference type="ARBA" id="ARBA00023136"/>
    </source>
</evidence>
<dbReference type="PANTHER" id="PTHR23542">
    <property type="match status" value="1"/>
</dbReference>
<feature type="transmembrane region" description="Helical" evidence="4">
    <location>
        <begin position="248"/>
        <end position="268"/>
    </location>
</feature>
<dbReference type="SUPFAM" id="SSF103473">
    <property type="entry name" value="MFS general substrate transporter"/>
    <property type="match status" value="1"/>
</dbReference>
<reference evidence="6 7" key="1">
    <citation type="submission" date="2017-01" db="EMBL/GenBank/DDBJ databases">
        <title>Deconstructing symbiosis and pathogenesis requirements using a combined genomic-metabolomic approach.</title>
        <authorList>
            <person name="Tobias N.J."/>
            <person name="Wolff H."/>
            <person name="Djahanschiri B."/>
            <person name="Ebersberger I."/>
            <person name="Bode H.B."/>
        </authorList>
    </citation>
    <scope>NUCLEOTIDE SEQUENCE [LARGE SCALE GENOMIC DNA]</scope>
    <source>
        <strain evidence="6 7">DSM 4764</strain>
    </source>
</reference>